<feature type="compositionally biased region" description="Polar residues" evidence="7">
    <location>
        <begin position="573"/>
        <end position="588"/>
    </location>
</feature>
<keyword evidence="5 8" id="KW-0472">Membrane</keyword>
<dbReference type="Pfam" id="PF01477">
    <property type="entry name" value="PLAT"/>
    <property type="match status" value="1"/>
</dbReference>
<comment type="subcellular location">
    <subcellularLocation>
        <location evidence="1">Membrane</location>
        <topology evidence="1">Multi-pass membrane protein</topology>
    </subcellularLocation>
</comment>
<feature type="region of interest" description="Disordered" evidence="7">
    <location>
        <begin position="542"/>
        <end position="607"/>
    </location>
</feature>
<dbReference type="InterPro" id="IPR001024">
    <property type="entry name" value="PLAT/LH2_dom"/>
</dbReference>
<evidence type="ECO:0000313" key="11">
    <source>
        <dbReference type="Proteomes" id="UP000735302"/>
    </source>
</evidence>
<comment type="caution">
    <text evidence="10">The sequence shown here is derived from an EMBL/GenBank/DDBJ whole genome shotgun (WGS) entry which is preliminary data.</text>
</comment>
<name>A0AAV3ZKF7_9GAST</name>
<comment type="similarity">
    <text evidence="2">Belongs to the polycystin family.</text>
</comment>
<dbReference type="FunFam" id="2.60.60.20:FF:000022">
    <property type="entry name" value="Uncharacterized protein"/>
    <property type="match status" value="1"/>
</dbReference>
<dbReference type="GO" id="GO:0016020">
    <property type="term" value="C:membrane"/>
    <property type="evidence" value="ECO:0007669"/>
    <property type="project" value="UniProtKB-SubCell"/>
</dbReference>
<feature type="transmembrane region" description="Helical" evidence="8">
    <location>
        <begin position="164"/>
        <end position="182"/>
    </location>
</feature>
<evidence type="ECO:0000259" key="9">
    <source>
        <dbReference type="PROSITE" id="PS50095"/>
    </source>
</evidence>
<dbReference type="Proteomes" id="UP000735302">
    <property type="component" value="Unassembled WGS sequence"/>
</dbReference>
<dbReference type="SUPFAM" id="SSF49723">
    <property type="entry name" value="Lipase/lipooxygenase domain (PLAT/LH2 domain)"/>
    <property type="match status" value="1"/>
</dbReference>
<evidence type="ECO:0000256" key="3">
    <source>
        <dbReference type="ARBA" id="ARBA00022692"/>
    </source>
</evidence>
<evidence type="ECO:0000256" key="4">
    <source>
        <dbReference type="ARBA" id="ARBA00022989"/>
    </source>
</evidence>
<evidence type="ECO:0000256" key="2">
    <source>
        <dbReference type="ARBA" id="ARBA00007200"/>
    </source>
</evidence>
<dbReference type="PRINTS" id="PR00500">
    <property type="entry name" value="POLYCYSTIN1"/>
</dbReference>
<keyword evidence="11" id="KW-1185">Reference proteome</keyword>
<evidence type="ECO:0000256" key="6">
    <source>
        <dbReference type="PROSITE-ProRule" id="PRU00152"/>
    </source>
</evidence>
<feature type="non-terminal residue" evidence="10">
    <location>
        <position position="1042"/>
    </location>
</feature>
<evidence type="ECO:0000256" key="7">
    <source>
        <dbReference type="SAM" id="MobiDB-lite"/>
    </source>
</evidence>
<gene>
    <name evidence="10" type="ORF">PoB_002149300</name>
</gene>
<sequence length="1042" mass="118542">MIVVARHGEPPGDSGEVDKIFIVPPTLPTQPEDVNPYTIILTAEDIGGKLGEWYFGVRERDSSFINMPSPEIRELEERFPTGEETLFQHDYNITIWITACYVYDASKSDWTSEGCEVSQESTPDKTVGRSTLLTTFTAGFFVPPNTIDWNLVFNNADFLSNPTLYITEIVIFFLFAIGFFFARRKDKHDAQLLGLAPLADNRKEHKYYYEIYVSTGMRRGAGTDSNVYFILSGDEDETEVRMFNDDKRPIFKKGMTNGFLMAVPSYLGRINYMRVWHDNSGKDPFSSWYLNYIAVRDLQTNERHIFVVDRWFALEKDDGQIDRVIPLAGKEQLEDFSYQFSERCKKDFVDGHLWFSVIAHPPGSRFTCVQRVACCLCLLCLTMLTNAMFYNTSGTPSSTSTSLALGPFTLGPSELFTGFISTLIVFPVSFLLVFMFRRSKPRCKRPSRITLAFRGVSVKQSDGDGASQQLAMTDIAKSQEDLKSLFSKSILKQSSFVREVSVHPSGSSDEGTSQQLAMTEIAKSQEDLKSLFSESRLKQSSFVREMSVHPSGSSGEGTSQQQAMAEIAKNQEDLNSPFSESRSKQSSFVREVSVHPSGSSDEGTSQQQVLIETVKNREDMSTPVSDSGLRQPSCITVNSPVREVKTELVKSREDFNNPFSQITDASVSLTSRGEIRPTTEKNPFQLPWWCVIIAWVLLIICTLGSAVLVTFYGITFKDDQCKKWITSLIFSFFASIFLTQPLKVILFAMLLTLIFKKTGDKYDDSDADDLEQDTSDLDYLHATTDSATATAKPKAGPLKAPSREEVEQLRTERLKEVKMWSVIREIIFYCIFILVLLALCHINRGPDNFWYKDTMFRTFIKSTDTDINFEEIQTTEDFWGWAKTGLLNGLIAGQYYNAYPPLRLRTYINDKVSRMLGYATLRQLRVHPGQCKVHSFFEDIIRECNVLYSEDGEERRSFGLSWEQPENPQLSNRTEYTWTDADSLNSYPHWGKLSVYSGGGYLVRLNGSKQELFDLFTQLEQEEWIDKYTRAVFVEFSVYNPQ</sequence>
<dbReference type="InterPro" id="IPR000434">
    <property type="entry name" value="PC1"/>
</dbReference>
<keyword evidence="3 8" id="KW-0812">Transmembrane</keyword>
<dbReference type="PROSITE" id="PS50095">
    <property type="entry name" value="PLAT"/>
    <property type="match status" value="1"/>
</dbReference>
<feature type="compositionally biased region" description="Low complexity" evidence="7">
    <location>
        <begin position="551"/>
        <end position="562"/>
    </location>
</feature>
<dbReference type="InterPro" id="IPR046791">
    <property type="entry name" value="Polycystin_dom"/>
</dbReference>
<evidence type="ECO:0000256" key="1">
    <source>
        <dbReference type="ARBA" id="ARBA00004141"/>
    </source>
</evidence>
<comment type="caution">
    <text evidence="6">Lacks conserved residue(s) required for the propagation of feature annotation.</text>
</comment>
<evidence type="ECO:0000256" key="8">
    <source>
        <dbReference type="SAM" id="Phobius"/>
    </source>
</evidence>
<feature type="transmembrane region" description="Helical" evidence="8">
    <location>
        <begin position="415"/>
        <end position="436"/>
    </location>
</feature>
<feature type="domain" description="PLAT" evidence="9">
    <location>
        <begin position="207"/>
        <end position="326"/>
    </location>
</feature>
<dbReference type="AlphaFoldDB" id="A0AAV3ZKF7"/>
<dbReference type="EMBL" id="BLXT01002484">
    <property type="protein sequence ID" value="GFN94987.1"/>
    <property type="molecule type" value="Genomic_DNA"/>
</dbReference>
<feature type="compositionally biased region" description="Polar residues" evidence="7">
    <location>
        <begin position="596"/>
        <end position="607"/>
    </location>
</feature>
<dbReference type="InterPro" id="IPR036392">
    <property type="entry name" value="PLAT/LH2_dom_sf"/>
</dbReference>
<dbReference type="Pfam" id="PF20519">
    <property type="entry name" value="Polycystin_dom"/>
    <property type="match status" value="1"/>
</dbReference>
<accession>A0AAV3ZKF7</accession>
<dbReference type="GO" id="GO:0050982">
    <property type="term" value="P:detection of mechanical stimulus"/>
    <property type="evidence" value="ECO:0007669"/>
    <property type="project" value="TreeGrafter"/>
</dbReference>
<feature type="transmembrane region" description="Helical" evidence="8">
    <location>
        <begin position="372"/>
        <end position="390"/>
    </location>
</feature>
<evidence type="ECO:0000313" key="10">
    <source>
        <dbReference type="EMBL" id="GFN94987.1"/>
    </source>
</evidence>
<feature type="transmembrane region" description="Helical" evidence="8">
    <location>
        <begin position="724"/>
        <end position="755"/>
    </location>
</feature>
<feature type="transmembrane region" description="Helical" evidence="8">
    <location>
        <begin position="686"/>
        <end position="712"/>
    </location>
</feature>
<dbReference type="SMART" id="SM00308">
    <property type="entry name" value="LH2"/>
    <property type="match status" value="1"/>
</dbReference>
<reference evidence="10 11" key="1">
    <citation type="journal article" date="2021" name="Elife">
        <title>Chloroplast acquisition without the gene transfer in kleptoplastic sea slugs, Plakobranchus ocellatus.</title>
        <authorList>
            <person name="Maeda T."/>
            <person name="Takahashi S."/>
            <person name="Yoshida T."/>
            <person name="Shimamura S."/>
            <person name="Takaki Y."/>
            <person name="Nagai Y."/>
            <person name="Toyoda A."/>
            <person name="Suzuki Y."/>
            <person name="Arimoto A."/>
            <person name="Ishii H."/>
            <person name="Satoh N."/>
            <person name="Nishiyama T."/>
            <person name="Hasebe M."/>
            <person name="Maruyama T."/>
            <person name="Minagawa J."/>
            <person name="Obokata J."/>
            <person name="Shigenobu S."/>
        </authorList>
    </citation>
    <scope>NUCLEOTIDE SEQUENCE [LARGE SCALE GENOMIC DNA]</scope>
</reference>
<protein>
    <submittedName>
        <fullName evidence="10">Polycystic kidney disease 1 2-like protein</fullName>
    </submittedName>
</protein>
<proteinExistence type="inferred from homology"/>
<organism evidence="10 11">
    <name type="scientific">Plakobranchus ocellatus</name>
    <dbReference type="NCBI Taxonomy" id="259542"/>
    <lineage>
        <taxon>Eukaryota</taxon>
        <taxon>Metazoa</taxon>
        <taxon>Spiralia</taxon>
        <taxon>Lophotrochozoa</taxon>
        <taxon>Mollusca</taxon>
        <taxon>Gastropoda</taxon>
        <taxon>Heterobranchia</taxon>
        <taxon>Euthyneura</taxon>
        <taxon>Panpulmonata</taxon>
        <taxon>Sacoglossa</taxon>
        <taxon>Placobranchoidea</taxon>
        <taxon>Plakobranchidae</taxon>
        <taxon>Plakobranchus</taxon>
    </lineage>
</organism>
<dbReference type="PANTHER" id="PTHR10877:SF150">
    <property type="entry name" value="REJ DOMAIN-CONTAINING PROTEIN"/>
    <property type="match status" value="1"/>
</dbReference>
<dbReference type="Gene3D" id="2.60.60.20">
    <property type="entry name" value="PLAT/LH2 domain"/>
    <property type="match status" value="1"/>
</dbReference>
<feature type="transmembrane region" description="Helical" evidence="8">
    <location>
        <begin position="822"/>
        <end position="839"/>
    </location>
</feature>
<evidence type="ECO:0000256" key="5">
    <source>
        <dbReference type="ARBA" id="ARBA00023136"/>
    </source>
</evidence>
<keyword evidence="4 8" id="KW-1133">Transmembrane helix</keyword>
<dbReference type="GO" id="GO:0005262">
    <property type="term" value="F:calcium channel activity"/>
    <property type="evidence" value="ECO:0007669"/>
    <property type="project" value="TreeGrafter"/>
</dbReference>
<dbReference type="PANTHER" id="PTHR10877">
    <property type="entry name" value="POLYCYSTIN FAMILY MEMBER"/>
    <property type="match status" value="1"/>
</dbReference>
<dbReference type="InterPro" id="IPR051223">
    <property type="entry name" value="Polycystin"/>
</dbReference>